<feature type="compositionally biased region" description="Basic and acidic residues" evidence="1">
    <location>
        <begin position="30"/>
        <end position="52"/>
    </location>
</feature>
<dbReference type="GO" id="GO:0016567">
    <property type="term" value="P:protein ubiquitination"/>
    <property type="evidence" value="ECO:0007669"/>
    <property type="project" value="InterPro"/>
</dbReference>
<dbReference type="CDD" id="cd20336">
    <property type="entry name" value="Rcat_RBR"/>
    <property type="match status" value="1"/>
</dbReference>
<dbReference type="InterPro" id="IPR031127">
    <property type="entry name" value="E3_UB_ligase_RBR"/>
</dbReference>
<feature type="region of interest" description="Disordered" evidence="1">
    <location>
        <begin position="1"/>
        <end position="54"/>
    </location>
</feature>
<dbReference type="AlphaFoldDB" id="D7G6K5"/>
<dbReference type="PANTHER" id="PTHR11685">
    <property type="entry name" value="RBR FAMILY RING FINGER AND IBR DOMAIN-CONTAINING"/>
    <property type="match status" value="1"/>
</dbReference>
<evidence type="ECO:0000313" key="3">
    <source>
        <dbReference type="Proteomes" id="UP000002630"/>
    </source>
</evidence>
<feature type="region of interest" description="Disordered" evidence="1">
    <location>
        <begin position="936"/>
        <end position="956"/>
    </location>
</feature>
<dbReference type="EMBL" id="FN649728">
    <property type="protein sequence ID" value="CBJ27590.1"/>
    <property type="molecule type" value="Genomic_DNA"/>
</dbReference>
<feature type="compositionally biased region" description="Acidic residues" evidence="1">
    <location>
        <begin position="460"/>
        <end position="470"/>
    </location>
</feature>
<name>D7G6K5_ECTSI</name>
<sequence length="1187" mass="128718">MRQVPEPSPRSTERVPSPPAPPAPVSVEDSTPRPKAEEEKEDEKEKSADSKKVPGTRPGACMVCLEDCDNVLDSAWLHRLAASSSASDVGGTDCTVTACVSCLKTYFTGIVEAGFDGACPRMRCMCCPRVVCEWVWAPLVEATVLETFQKRAATLLSIQCGMCHSRGTIMVKPPADHCYSSALDKLMAMIASGLAPATPPSATTATAITTQGSPANIKSSTNGGDNSVASSTCNAQRLEIFRASLERYISGHEIDPSLCYIALEAAIANPGIGQAAQESRDELMVLLMSCVEDSERRANLHIRFIRSNPMVVTQCCKSLHCYPCRVVGGHHPQTCEQYEAGRGHQDVCKCPGCGVYVVKGDGCDSISCICGHDFSWSELVAARHRRIADAFRDAHPEDTGRAAAQIIRRGPPTAADLGAGPQEDINEHVGARGDIEEQQQQGHEYPLDAPAATAAGTEGGESEQGEDGEEGQPATSGAWGEPVEHWEPVEDGAWGQRWVPGVEQGPGAADAWQPNQRPAQELERAPLHGTGQATIEEERDEPVPVPEENGRLSAEDEFRLANAYAEAYPRELARGRAVIYGEENPHFTVQRACAQSSQLPPLLALSYFHQPCPASTSETEAAWLMRAAEDWRTTNQGEVNAVRRRDEAARSSLVEAFYSGDDLLRHIAAEYARSALRVAPPFTSVAATDRPRAFWSRLEQYLQQQANGEQNGEPLFKWLGIVEPPPPTGDQSTWEEGDDGAVADEDAWEVPFADAEIEVETFEVLPPPRRLFTPWPSARTGRVDLRPTPPSSRGRRHALDPASRLVLATSTFGTLNLRAEVELWVAGTNIRQEGLRRLMAVQERELSKAWVALWSHRRRLDPVSKTWVDADDPGDAAVRAAARRVVFLEAHPEQACQEQGAMMKAFVRRNGAEVLKAVEEADAELAAAWERMHDNHDDVDASHSSTTPPASTSPSTFDRAYAAYRKHIDTRASAALVANSLPPTSVASATLQLRRIGRMADAWESANHRRVCAQRFADHFSGAAGAEKAAQEREALPKRLRESRAAANEDAAAFGAVVALVVAPMLIGRASQMCECDMGAILSNAVDWVAFNGEAFEEELQRMEARLRLSPGTMAGKNVKDEGCSGGGMGRILDGCECNLESSVSSCSRLVACPIVTRRILRVPEPVCPECEDGSGVFGTDLFDLFA</sequence>
<reference evidence="2 3" key="1">
    <citation type="journal article" date="2010" name="Nature">
        <title>The Ectocarpus genome and the independent evolution of multicellularity in brown algae.</title>
        <authorList>
            <person name="Cock J.M."/>
            <person name="Sterck L."/>
            <person name="Rouze P."/>
            <person name="Scornet D."/>
            <person name="Allen A.E."/>
            <person name="Amoutzias G."/>
            <person name="Anthouard V."/>
            <person name="Artiguenave F."/>
            <person name="Aury J.M."/>
            <person name="Badger J.H."/>
            <person name="Beszteri B."/>
            <person name="Billiau K."/>
            <person name="Bonnet E."/>
            <person name="Bothwell J.H."/>
            <person name="Bowler C."/>
            <person name="Boyen C."/>
            <person name="Brownlee C."/>
            <person name="Carrano C.J."/>
            <person name="Charrier B."/>
            <person name="Cho G.Y."/>
            <person name="Coelho S.M."/>
            <person name="Collen J."/>
            <person name="Corre E."/>
            <person name="Da Silva C."/>
            <person name="Delage L."/>
            <person name="Delaroque N."/>
            <person name="Dittami S.M."/>
            <person name="Doulbeau S."/>
            <person name="Elias M."/>
            <person name="Farnham G."/>
            <person name="Gachon C.M."/>
            <person name="Gschloessl B."/>
            <person name="Heesch S."/>
            <person name="Jabbari K."/>
            <person name="Jubin C."/>
            <person name="Kawai H."/>
            <person name="Kimura K."/>
            <person name="Kloareg B."/>
            <person name="Kupper F.C."/>
            <person name="Lang D."/>
            <person name="Le Bail A."/>
            <person name="Leblanc C."/>
            <person name="Lerouge P."/>
            <person name="Lohr M."/>
            <person name="Lopez P.J."/>
            <person name="Martens C."/>
            <person name="Maumus F."/>
            <person name="Michel G."/>
            <person name="Miranda-Saavedra D."/>
            <person name="Morales J."/>
            <person name="Moreau H."/>
            <person name="Motomura T."/>
            <person name="Nagasato C."/>
            <person name="Napoli C.A."/>
            <person name="Nelson D.R."/>
            <person name="Nyvall-Collen P."/>
            <person name="Peters A.F."/>
            <person name="Pommier C."/>
            <person name="Potin P."/>
            <person name="Poulain J."/>
            <person name="Quesneville H."/>
            <person name="Read B."/>
            <person name="Rensing S.A."/>
            <person name="Ritter A."/>
            <person name="Rousvoal S."/>
            <person name="Samanta M."/>
            <person name="Samson G."/>
            <person name="Schroeder D.C."/>
            <person name="Segurens B."/>
            <person name="Strittmatter M."/>
            <person name="Tonon T."/>
            <person name="Tregear J.W."/>
            <person name="Valentin K."/>
            <person name="von Dassow P."/>
            <person name="Yamagishi T."/>
            <person name="Van de Peer Y."/>
            <person name="Wincker P."/>
        </authorList>
    </citation>
    <scope>NUCLEOTIDE SEQUENCE [LARGE SCALE GENOMIC DNA]</scope>
    <source>
        <strain evidence="3">Ec32 / CCAP1310/4</strain>
    </source>
</reference>
<dbReference type="InParanoid" id="D7G6K5"/>
<dbReference type="eggNOG" id="ENOG502SAJF">
    <property type="taxonomic scope" value="Eukaryota"/>
</dbReference>
<dbReference type="EMBL" id="FN648981">
    <property type="protein sequence ID" value="CBJ27590.1"/>
    <property type="molecule type" value="Genomic_DNA"/>
</dbReference>
<accession>D7G6K5</accession>
<feature type="compositionally biased region" description="Low complexity" evidence="1">
    <location>
        <begin position="942"/>
        <end position="956"/>
    </location>
</feature>
<dbReference type="Proteomes" id="UP000002630">
    <property type="component" value="Linkage Group LG03"/>
</dbReference>
<proteinExistence type="predicted"/>
<feature type="region of interest" description="Disordered" evidence="1">
    <location>
        <begin position="497"/>
        <end position="551"/>
    </location>
</feature>
<dbReference type="OrthoDB" id="61228at2759"/>
<organism evidence="2 3">
    <name type="scientific">Ectocarpus siliculosus</name>
    <name type="common">Brown alga</name>
    <name type="synonym">Conferva siliculosa</name>
    <dbReference type="NCBI Taxonomy" id="2880"/>
    <lineage>
        <taxon>Eukaryota</taxon>
        <taxon>Sar</taxon>
        <taxon>Stramenopiles</taxon>
        <taxon>Ochrophyta</taxon>
        <taxon>PX clade</taxon>
        <taxon>Phaeophyceae</taxon>
        <taxon>Ectocarpales</taxon>
        <taxon>Ectocarpaceae</taxon>
        <taxon>Ectocarpus</taxon>
    </lineage>
</organism>
<evidence type="ECO:0008006" key="4">
    <source>
        <dbReference type="Google" id="ProtNLM"/>
    </source>
</evidence>
<evidence type="ECO:0000256" key="1">
    <source>
        <dbReference type="SAM" id="MobiDB-lite"/>
    </source>
</evidence>
<evidence type="ECO:0000313" key="2">
    <source>
        <dbReference type="EMBL" id="CBJ27590.1"/>
    </source>
</evidence>
<gene>
    <name evidence="2" type="ORF">Esi_0075_0084</name>
</gene>
<protein>
    <recommendedName>
        <fullName evidence="4">RING-type domain-containing protein</fullName>
    </recommendedName>
</protein>
<dbReference type="GO" id="GO:0004842">
    <property type="term" value="F:ubiquitin-protein transferase activity"/>
    <property type="evidence" value="ECO:0007669"/>
    <property type="project" value="InterPro"/>
</dbReference>
<feature type="region of interest" description="Disordered" evidence="1">
    <location>
        <begin position="451"/>
        <end position="481"/>
    </location>
</feature>
<keyword evidence="3" id="KW-1185">Reference proteome</keyword>